<gene>
    <name evidence="1" type="ORF">C2G38_2227551</name>
</gene>
<dbReference type="SUPFAM" id="SSF53098">
    <property type="entry name" value="Ribonuclease H-like"/>
    <property type="match status" value="1"/>
</dbReference>
<dbReference type="AlphaFoldDB" id="A0A397U185"/>
<dbReference type="Proteomes" id="UP000266673">
    <property type="component" value="Unassembled WGS sequence"/>
</dbReference>
<accession>A0A397U185</accession>
<organism evidence="1 2">
    <name type="scientific">Gigaspora rosea</name>
    <dbReference type="NCBI Taxonomy" id="44941"/>
    <lineage>
        <taxon>Eukaryota</taxon>
        <taxon>Fungi</taxon>
        <taxon>Fungi incertae sedis</taxon>
        <taxon>Mucoromycota</taxon>
        <taxon>Glomeromycotina</taxon>
        <taxon>Glomeromycetes</taxon>
        <taxon>Diversisporales</taxon>
        <taxon>Gigasporaceae</taxon>
        <taxon>Gigaspora</taxon>
    </lineage>
</organism>
<reference evidence="1 2" key="1">
    <citation type="submission" date="2018-06" db="EMBL/GenBank/DDBJ databases">
        <title>Comparative genomics reveals the genomic features of Rhizophagus irregularis, R. cerebriforme, R. diaphanum and Gigaspora rosea, and their symbiotic lifestyle signature.</title>
        <authorList>
            <person name="Morin E."/>
            <person name="San Clemente H."/>
            <person name="Chen E.C.H."/>
            <person name="De La Providencia I."/>
            <person name="Hainaut M."/>
            <person name="Kuo A."/>
            <person name="Kohler A."/>
            <person name="Murat C."/>
            <person name="Tang N."/>
            <person name="Roy S."/>
            <person name="Loubradou J."/>
            <person name="Henrissat B."/>
            <person name="Grigoriev I.V."/>
            <person name="Corradi N."/>
            <person name="Roux C."/>
            <person name="Martin F.M."/>
        </authorList>
    </citation>
    <scope>NUCLEOTIDE SEQUENCE [LARGE SCALE GENOMIC DNA]</scope>
    <source>
        <strain evidence="1 2">DAOM 194757</strain>
    </source>
</reference>
<evidence type="ECO:0000313" key="1">
    <source>
        <dbReference type="EMBL" id="RIB02539.1"/>
    </source>
</evidence>
<protein>
    <recommendedName>
        <fullName evidence="3">HAT C-terminal dimerisation domain-containing protein</fullName>
    </recommendedName>
</protein>
<dbReference type="OrthoDB" id="10023994at2759"/>
<dbReference type="InterPro" id="IPR012337">
    <property type="entry name" value="RNaseH-like_sf"/>
</dbReference>
<evidence type="ECO:0000313" key="2">
    <source>
        <dbReference type="Proteomes" id="UP000266673"/>
    </source>
</evidence>
<keyword evidence="2" id="KW-1185">Reference proteome</keyword>
<name>A0A397U185_9GLOM</name>
<evidence type="ECO:0008006" key="3">
    <source>
        <dbReference type="Google" id="ProtNLM"/>
    </source>
</evidence>
<sequence>METSILGKFNSKFDEYRAIYFPTSTVDTNNTLNNDDDNDDDDLLFSVSKQARYSNSYEELNYYLESSPEPTIPATSAPVERIFSESGNIITPERNWLGSGTIKATFTVVSVAANFAIGIFWISQYLCEFHVGAVGVA</sequence>
<dbReference type="EMBL" id="QKWP01002663">
    <property type="protein sequence ID" value="RIB02539.1"/>
    <property type="molecule type" value="Genomic_DNA"/>
</dbReference>
<comment type="caution">
    <text evidence="1">The sequence shown here is derived from an EMBL/GenBank/DDBJ whole genome shotgun (WGS) entry which is preliminary data.</text>
</comment>
<proteinExistence type="predicted"/>